<protein>
    <submittedName>
        <fullName evidence="1">Uncharacterized protein</fullName>
    </submittedName>
</protein>
<organism evidence="1">
    <name type="scientific">Arion vulgaris</name>
    <dbReference type="NCBI Taxonomy" id="1028688"/>
    <lineage>
        <taxon>Eukaryota</taxon>
        <taxon>Metazoa</taxon>
        <taxon>Spiralia</taxon>
        <taxon>Lophotrochozoa</taxon>
        <taxon>Mollusca</taxon>
        <taxon>Gastropoda</taxon>
        <taxon>Heterobranchia</taxon>
        <taxon>Euthyneura</taxon>
        <taxon>Panpulmonata</taxon>
        <taxon>Eupulmonata</taxon>
        <taxon>Stylommatophora</taxon>
        <taxon>Helicina</taxon>
        <taxon>Arionoidea</taxon>
        <taxon>Arionidae</taxon>
        <taxon>Arion</taxon>
    </lineage>
</organism>
<gene>
    <name evidence="1" type="primary">ORF215033</name>
</gene>
<dbReference type="AlphaFoldDB" id="A0A0B7BW12"/>
<evidence type="ECO:0000313" key="1">
    <source>
        <dbReference type="EMBL" id="CEK97203.1"/>
    </source>
</evidence>
<dbReference type="EMBL" id="HACG01050338">
    <property type="protein sequence ID" value="CEK97203.1"/>
    <property type="molecule type" value="Transcribed_RNA"/>
</dbReference>
<proteinExistence type="predicted"/>
<accession>A0A0B7BW12</accession>
<name>A0A0B7BW12_9EUPU</name>
<reference evidence="1" key="1">
    <citation type="submission" date="2014-12" db="EMBL/GenBank/DDBJ databases">
        <title>Insight into the proteome of Arion vulgaris.</title>
        <authorList>
            <person name="Aradska J."/>
            <person name="Bulat T."/>
            <person name="Smidak R."/>
            <person name="Sarate P."/>
            <person name="Gangsoo J."/>
            <person name="Sialana F."/>
            <person name="Bilban M."/>
            <person name="Lubec G."/>
        </authorList>
    </citation>
    <scope>NUCLEOTIDE SEQUENCE</scope>
    <source>
        <tissue evidence="1">Skin</tissue>
    </source>
</reference>
<sequence length="57" mass="6074">MAHRGARGGKIIEDVVVEVVPSDSVAPPLELVNPPVPVQVGQDWQGVSALLPPHQWT</sequence>
<feature type="non-terminal residue" evidence="1">
    <location>
        <position position="57"/>
    </location>
</feature>